<organism evidence="1 2">
    <name type="scientific">Ambrosiozyma monospora</name>
    <name type="common">Yeast</name>
    <name type="synonym">Endomycopsis monosporus</name>
    <dbReference type="NCBI Taxonomy" id="43982"/>
    <lineage>
        <taxon>Eukaryota</taxon>
        <taxon>Fungi</taxon>
        <taxon>Dikarya</taxon>
        <taxon>Ascomycota</taxon>
        <taxon>Saccharomycotina</taxon>
        <taxon>Pichiomycetes</taxon>
        <taxon>Pichiales</taxon>
        <taxon>Pichiaceae</taxon>
        <taxon>Ambrosiozyma</taxon>
    </lineage>
</organism>
<sequence length="85" mass="9987">MLANSTSVLNLIHTATSQYDQLMNRNAFLNNYVNKSDYESEHGDIMEEFRDCREVVRKMVSEYTACQSTNYLYESEDEDEDEDLL</sequence>
<accession>A0ACB5SSN2</accession>
<protein>
    <submittedName>
        <fullName evidence="1">Unnamed protein product</fullName>
    </submittedName>
</protein>
<evidence type="ECO:0000313" key="2">
    <source>
        <dbReference type="Proteomes" id="UP001165064"/>
    </source>
</evidence>
<proteinExistence type="predicted"/>
<dbReference type="Proteomes" id="UP001165064">
    <property type="component" value="Unassembled WGS sequence"/>
</dbReference>
<evidence type="ECO:0000313" key="1">
    <source>
        <dbReference type="EMBL" id="GME70386.1"/>
    </source>
</evidence>
<reference evidence="1" key="1">
    <citation type="submission" date="2023-04" db="EMBL/GenBank/DDBJ databases">
        <title>Ambrosiozyma monospora NBRC 10751.</title>
        <authorList>
            <person name="Ichikawa N."/>
            <person name="Sato H."/>
            <person name="Tonouchi N."/>
        </authorList>
    </citation>
    <scope>NUCLEOTIDE SEQUENCE</scope>
    <source>
        <strain evidence="1">NBRC 10751</strain>
    </source>
</reference>
<keyword evidence="2" id="KW-1185">Reference proteome</keyword>
<name>A0ACB5SSN2_AMBMO</name>
<dbReference type="EMBL" id="BSXS01000028">
    <property type="protein sequence ID" value="GME70386.1"/>
    <property type="molecule type" value="Genomic_DNA"/>
</dbReference>
<gene>
    <name evidence="1" type="ORF">Amon02_000017700</name>
</gene>
<comment type="caution">
    <text evidence="1">The sequence shown here is derived from an EMBL/GenBank/DDBJ whole genome shotgun (WGS) entry which is preliminary data.</text>
</comment>